<evidence type="ECO:0000313" key="1">
    <source>
        <dbReference type="EMBL" id="KAK7208275.1"/>
    </source>
</evidence>
<dbReference type="SUPFAM" id="SSF52047">
    <property type="entry name" value="RNI-like"/>
    <property type="match status" value="1"/>
</dbReference>
<dbReference type="PANTHER" id="PTHR13318">
    <property type="entry name" value="PARTNER OF PAIRED, ISOFORM B-RELATED"/>
    <property type="match status" value="1"/>
</dbReference>
<accession>A0ABR1FEN0</accession>
<keyword evidence="2" id="KW-1185">Reference proteome</keyword>
<dbReference type="GeneID" id="90040624"/>
<name>A0ABR1FEN0_9ASCO</name>
<evidence type="ECO:0000313" key="2">
    <source>
        <dbReference type="Proteomes" id="UP001498771"/>
    </source>
</evidence>
<dbReference type="InterPro" id="IPR032675">
    <property type="entry name" value="LRR_dom_sf"/>
</dbReference>
<protein>
    <submittedName>
        <fullName evidence="1">Uncharacterized protein</fullName>
    </submittedName>
</protein>
<dbReference type="RefSeq" id="XP_064771308.1">
    <property type="nucleotide sequence ID" value="XM_064915112.1"/>
</dbReference>
<gene>
    <name evidence="1" type="ORF">BZA70DRAFT_42626</name>
</gene>
<reference evidence="1 2" key="1">
    <citation type="submission" date="2024-03" db="EMBL/GenBank/DDBJ databases">
        <title>Genome-scale model development and genomic sequencing of the oleaginous clade Lipomyces.</title>
        <authorList>
            <consortium name="Lawrence Berkeley National Laboratory"/>
            <person name="Czajka J.J."/>
            <person name="Han Y."/>
            <person name="Kim J."/>
            <person name="Mondo S.J."/>
            <person name="Hofstad B.A."/>
            <person name="Robles A."/>
            <person name="Haridas S."/>
            <person name="Riley R."/>
            <person name="LaButti K."/>
            <person name="Pangilinan J."/>
            <person name="Andreopoulos W."/>
            <person name="Lipzen A."/>
            <person name="Yan J."/>
            <person name="Wang M."/>
            <person name="Ng V."/>
            <person name="Grigoriev I.V."/>
            <person name="Spatafora J.W."/>
            <person name="Magnuson J.K."/>
            <person name="Baker S.E."/>
            <person name="Pomraning K.R."/>
        </authorList>
    </citation>
    <scope>NUCLEOTIDE SEQUENCE [LARGE SCALE GENOMIC DNA]</scope>
    <source>
        <strain evidence="1 2">Phaff 52-87</strain>
    </source>
</reference>
<proteinExistence type="predicted"/>
<comment type="caution">
    <text evidence="1">The sequence shown here is derived from an EMBL/GenBank/DDBJ whole genome shotgun (WGS) entry which is preliminary data.</text>
</comment>
<dbReference type="Proteomes" id="UP001498771">
    <property type="component" value="Unassembled WGS sequence"/>
</dbReference>
<sequence>MESLEIADCMSPNESRGFIKDLLSLDAPMLIDIGEPDHAVRLEFDRQKHLKSLRSLKLEFNCDLTRDYRKALHFFGQLNVLHLNVLNFSDISPYIEEYFPNLVELRLVRQYSILSQKVQLKKTGTVSPSVHTNLKIFHFGGPTNFIDAFPYQADHGLVCIMQSELRDLIKSMPFLRELHLIGCMFDEYYELENSTMDEYEAQNIGLDLMNWTPELEVLNLDRSSIWPMPSIPATCVKLTCNGYTSPTPERVVRRSGRWYYHSTDRPVDDTRLNEFKRIKDLTLLSFPGGVESLLCCLARFQSLESLNLNENSEVIAWGDPVSEELANFLIYDCGFSTRVLSCSTSLECIGVMFPRLKKLSIAYNGMTNDSVLESLGKYFPNLQYLDLSSTMVSSHGITMYLWRDSIDHRPNFMSGYVLEDYIKKRLPSKHTQTLQTLVLTNCQAVDPRFYKFWKSVGAAIYTDEYVMYDSRKSRRLEQNR</sequence>
<organism evidence="1 2">
    <name type="scientific">Myxozyma melibiosi</name>
    <dbReference type="NCBI Taxonomy" id="54550"/>
    <lineage>
        <taxon>Eukaryota</taxon>
        <taxon>Fungi</taxon>
        <taxon>Dikarya</taxon>
        <taxon>Ascomycota</taxon>
        <taxon>Saccharomycotina</taxon>
        <taxon>Lipomycetes</taxon>
        <taxon>Lipomycetales</taxon>
        <taxon>Lipomycetaceae</taxon>
        <taxon>Myxozyma</taxon>
    </lineage>
</organism>
<dbReference type="Gene3D" id="3.80.10.10">
    <property type="entry name" value="Ribonuclease Inhibitor"/>
    <property type="match status" value="2"/>
</dbReference>
<dbReference type="EMBL" id="JBBJBU010000001">
    <property type="protein sequence ID" value="KAK7208275.1"/>
    <property type="molecule type" value="Genomic_DNA"/>
</dbReference>